<accession>A0A010SXY9</accession>
<dbReference type="Pfam" id="PF13358">
    <property type="entry name" value="DDE_3"/>
    <property type="match status" value="1"/>
</dbReference>
<name>A0A010SXY9_PSEFL</name>
<dbReference type="InterPro" id="IPR036397">
    <property type="entry name" value="RNaseH_sf"/>
</dbReference>
<dbReference type="eggNOG" id="COG3335">
    <property type="taxonomic scope" value="Bacteria"/>
</dbReference>
<dbReference type="EMBL" id="AFOY02000005">
    <property type="protein sequence ID" value="EXF95628.1"/>
    <property type="molecule type" value="Genomic_DNA"/>
</dbReference>
<dbReference type="HOGENOM" id="CLU_041125_0_0_6"/>
<dbReference type="InterPro" id="IPR038717">
    <property type="entry name" value="Tc1-like_DDE_dom"/>
</dbReference>
<evidence type="ECO:0000259" key="1">
    <source>
        <dbReference type="Pfam" id="PF13358"/>
    </source>
</evidence>
<dbReference type="InterPro" id="IPR047655">
    <property type="entry name" value="Transpos_IS630-like"/>
</dbReference>
<keyword evidence="2" id="KW-0540">Nuclease</keyword>
<dbReference type="PATRIC" id="fig|1042209.11.peg.1310"/>
<dbReference type="NCBIfam" id="NF033545">
    <property type="entry name" value="transpos_IS630"/>
    <property type="match status" value="1"/>
</dbReference>
<dbReference type="InterPro" id="IPR012337">
    <property type="entry name" value="RNaseH-like_sf"/>
</dbReference>
<proteinExistence type="predicted"/>
<dbReference type="Pfam" id="PF13565">
    <property type="entry name" value="HTH_32"/>
    <property type="match status" value="1"/>
</dbReference>
<dbReference type="Gene3D" id="3.30.420.10">
    <property type="entry name" value="Ribonuclease H-like superfamily/Ribonuclease H"/>
    <property type="match status" value="1"/>
</dbReference>
<feature type="domain" description="Tc1-like transposase DDE" evidence="1">
    <location>
        <begin position="171"/>
        <end position="313"/>
    </location>
</feature>
<keyword evidence="2" id="KW-0378">Hydrolase</keyword>
<dbReference type="GO" id="GO:0003676">
    <property type="term" value="F:nucleic acid binding"/>
    <property type="evidence" value="ECO:0007669"/>
    <property type="project" value="InterPro"/>
</dbReference>
<evidence type="ECO:0000313" key="3">
    <source>
        <dbReference type="Proteomes" id="UP000022611"/>
    </source>
</evidence>
<dbReference type="AlphaFoldDB" id="A0A010SXY9"/>
<dbReference type="eggNOG" id="COG3415">
    <property type="taxonomic scope" value="Bacteria"/>
</dbReference>
<dbReference type="InterPro" id="IPR052702">
    <property type="entry name" value="MscS-like_channel"/>
</dbReference>
<dbReference type="RefSeq" id="WP_019693640.1">
    <property type="nucleotide sequence ID" value="NZ_AFOY02000005.1"/>
</dbReference>
<dbReference type="GO" id="GO:0004519">
    <property type="term" value="F:endonuclease activity"/>
    <property type="evidence" value="ECO:0007669"/>
    <property type="project" value="UniProtKB-KW"/>
</dbReference>
<dbReference type="PANTHER" id="PTHR30347:SF1">
    <property type="entry name" value="MECHANOSENSITIVE CHANNEL MSCK"/>
    <property type="match status" value="1"/>
</dbReference>
<dbReference type="OrthoDB" id="165456at2"/>
<dbReference type="PANTHER" id="PTHR30347">
    <property type="entry name" value="POTASSIUM CHANNEL RELATED"/>
    <property type="match status" value="1"/>
</dbReference>
<evidence type="ECO:0000313" key="2">
    <source>
        <dbReference type="EMBL" id="EXF95628.1"/>
    </source>
</evidence>
<sequence>MSALDITLSPEEFAELSRRVRSATISQRDGRRARVILLAAQGSTREEIVRLTGFSRPTVTDWCQRFQALRLEGLLDKPGRGRKSPLPADTIRRVLEQVTQPRIGEPRWSCRSMARAAGISATTVHKLWTANDLKPHLTRTFKLSNDPQFEEKFWDVIGLYLAPPDKALVLCCDEKSQVQALERTQPGLPLGIGHIQTKSHDYTRHGTVTLFAALDYLQGKLISSIERQHRHQEWLAFLKKIDKETPKHLQLHLIVDNYATHKHAKVKTWLTKHPRFHVYFTPTSSSWMNMVERFFRDITVFLRDGSFGSVRELESSITTFLALRNAQPTRYVWNAKGEEILSKIRRAREAMETQMEEQVISKTAH</sequence>
<dbReference type="Proteomes" id="UP000022611">
    <property type="component" value="Unassembled WGS sequence"/>
</dbReference>
<keyword evidence="2" id="KW-0255">Endonuclease</keyword>
<dbReference type="SUPFAM" id="SSF46689">
    <property type="entry name" value="Homeodomain-like"/>
    <property type="match status" value="1"/>
</dbReference>
<reference evidence="2 3" key="1">
    <citation type="journal article" date="2011" name="J. Bacteriol.">
        <title>Draft genome sequence of the polycyclic aromatic hydrocarbon-degrading, genetically engineered bioluminescent bioreporter Pseudomonas fluorescens HK44.</title>
        <authorList>
            <person name="Chauhan A."/>
            <person name="Layton A.C."/>
            <person name="Williams D.E."/>
            <person name="Smartt A.E."/>
            <person name="Ripp S."/>
            <person name="Karpinets T.V."/>
            <person name="Brown S.D."/>
            <person name="Sayler G.S."/>
        </authorList>
    </citation>
    <scope>NUCLEOTIDE SEQUENCE [LARGE SCALE GENOMIC DNA]</scope>
    <source>
        <strain evidence="2 3">HK44</strain>
    </source>
</reference>
<dbReference type="SUPFAM" id="SSF53098">
    <property type="entry name" value="Ribonuclease H-like"/>
    <property type="match status" value="1"/>
</dbReference>
<dbReference type="InterPro" id="IPR009057">
    <property type="entry name" value="Homeodomain-like_sf"/>
</dbReference>
<gene>
    <name evidence="2" type="ORF">HK44_023810</name>
</gene>
<organism evidence="2 3">
    <name type="scientific">Pseudomonas fluorescens HK44</name>
    <dbReference type="NCBI Taxonomy" id="1042209"/>
    <lineage>
        <taxon>Bacteria</taxon>
        <taxon>Pseudomonadati</taxon>
        <taxon>Pseudomonadota</taxon>
        <taxon>Gammaproteobacteria</taxon>
        <taxon>Pseudomonadales</taxon>
        <taxon>Pseudomonadaceae</taxon>
        <taxon>Pseudomonas</taxon>
    </lineage>
</organism>
<comment type="caution">
    <text evidence="2">The sequence shown here is derived from an EMBL/GenBank/DDBJ whole genome shotgun (WGS) entry which is preliminary data.</text>
</comment>
<protein>
    <submittedName>
        <fullName evidence="2">Endonuclease DDE</fullName>
    </submittedName>
</protein>